<name>A0A918IXB3_9RHOB</name>
<organism evidence="2 3">
    <name type="scientific">Gemmobacter lanyuensis</name>
    <dbReference type="NCBI Taxonomy" id="1054497"/>
    <lineage>
        <taxon>Bacteria</taxon>
        <taxon>Pseudomonadati</taxon>
        <taxon>Pseudomonadota</taxon>
        <taxon>Alphaproteobacteria</taxon>
        <taxon>Rhodobacterales</taxon>
        <taxon>Paracoccaceae</taxon>
        <taxon>Gemmobacter</taxon>
    </lineage>
</organism>
<dbReference type="EMBL" id="BMYQ01000006">
    <property type="protein sequence ID" value="GGW32827.1"/>
    <property type="molecule type" value="Genomic_DNA"/>
</dbReference>
<evidence type="ECO:0000256" key="1">
    <source>
        <dbReference type="SAM" id="MobiDB-lite"/>
    </source>
</evidence>
<keyword evidence="3" id="KW-1185">Reference proteome</keyword>
<evidence type="ECO:0000313" key="2">
    <source>
        <dbReference type="EMBL" id="GGW32827.1"/>
    </source>
</evidence>
<evidence type="ECO:0008006" key="4">
    <source>
        <dbReference type="Google" id="ProtNLM"/>
    </source>
</evidence>
<evidence type="ECO:0000313" key="3">
    <source>
        <dbReference type="Proteomes" id="UP000628984"/>
    </source>
</evidence>
<comment type="caution">
    <text evidence="2">The sequence shown here is derived from an EMBL/GenBank/DDBJ whole genome shotgun (WGS) entry which is preliminary data.</text>
</comment>
<proteinExistence type="predicted"/>
<dbReference type="RefSeq" id="WP_189633874.1">
    <property type="nucleotide sequence ID" value="NZ_BMYQ01000006.1"/>
</dbReference>
<accession>A0A918IXB3</accession>
<dbReference type="AlphaFoldDB" id="A0A918IXB3"/>
<protein>
    <recommendedName>
        <fullName evidence="4">Translocase</fullName>
    </recommendedName>
</protein>
<feature type="region of interest" description="Disordered" evidence="1">
    <location>
        <begin position="59"/>
        <end position="83"/>
    </location>
</feature>
<dbReference type="Proteomes" id="UP000628984">
    <property type="component" value="Unassembled WGS sequence"/>
</dbReference>
<gene>
    <name evidence="2" type="ORF">GCM10011452_21570</name>
</gene>
<reference evidence="2" key="2">
    <citation type="submission" date="2020-09" db="EMBL/GenBank/DDBJ databases">
        <authorList>
            <person name="Sun Q."/>
            <person name="Kim S."/>
        </authorList>
    </citation>
    <scope>NUCLEOTIDE SEQUENCE</scope>
    <source>
        <strain evidence="2">KCTC 23714</strain>
    </source>
</reference>
<sequence>MNLQRRLALAITLVAVGLGAGHFVQSRSAGPAAIAGKAQPQPIKIEQLAAEADLPAPSALPAASLPTDAKPAATAPATSVAPASTASACPEQLELMADENAMIGITLSAPCRADQRVVLKHAGLAVTARTTANGALFIDLPALEVKAKVELAFPDGEKISAAIDMPDAAAVQRFGVQWLDADAFQVHAFENGADYGQPGHVSAAAPQRPAPGMKAQSGFLSLIGDASVDLPMLAEIYTFPANGGAEVVVEAAVTEDTCGHELLGETISAIGGQVAINELTLAMPECAATGDIVVLKNIVPAMKLAAR</sequence>
<reference evidence="2" key="1">
    <citation type="journal article" date="2014" name="Int. J. Syst. Evol. Microbiol.">
        <title>Complete genome sequence of Corynebacterium casei LMG S-19264T (=DSM 44701T), isolated from a smear-ripened cheese.</title>
        <authorList>
            <consortium name="US DOE Joint Genome Institute (JGI-PGF)"/>
            <person name="Walter F."/>
            <person name="Albersmeier A."/>
            <person name="Kalinowski J."/>
            <person name="Ruckert C."/>
        </authorList>
    </citation>
    <scope>NUCLEOTIDE SEQUENCE</scope>
    <source>
        <strain evidence="2">KCTC 23714</strain>
    </source>
</reference>